<evidence type="ECO:0008006" key="3">
    <source>
        <dbReference type="Google" id="ProtNLM"/>
    </source>
</evidence>
<dbReference type="SUPFAM" id="SSF49777">
    <property type="entry name" value="PEBP-like"/>
    <property type="match status" value="1"/>
</dbReference>
<dbReference type="EMBL" id="JACHOT010000007">
    <property type="protein sequence ID" value="MBB4652692.1"/>
    <property type="molecule type" value="Genomic_DNA"/>
</dbReference>
<evidence type="ECO:0000313" key="2">
    <source>
        <dbReference type="Proteomes" id="UP000539538"/>
    </source>
</evidence>
<gene>
    <name evidence="1" type="ORF">GGQ99_004468</name>
</gene>
<name>A0ABR6L7B1_9HYPH</name>
<organism evidence="1 2">
    <name type="scientific">Aminobacter niigataensis</name>
    <dbReference type="NCBI Taxonomy" id="83265"/>
    <lineage>
        <taxon>Bacteria</taxon>
        <taxon>Pseudomonadati</taxon>
        <taxon>Pseudomonadota</taxon>
        <taxon>Alphaproteobacteria</taxon>
        <taxon>Hyphomicrobiales</taxon>
        <taxon>Phyllobacteriaceae</taxon>
        <taxon>Aminobacter</taxon>
    </lineage>
</organism>
<evidence type="ECO:0000313" key="1">
    <source>
        <dbReference type="EMBL" id="MBB4652692.1"/>
    </source>
</evidence>
<proteinExistence type="predicted"/>
<dbReference type="InterPro" id="IPR036610">
    <property type="entry name" value="PEBP-like_sf"/>
</dbReference>
<accession>A0ABR6L7B1</accession>
<reference evidence="1 2" key="1">
    <citation type="submission" date="2020-08" db="EMBL/GenBank/DDBJ databases">
        <title>Genomic Encyclopedia of Type Strains, Phase IV (KMG-IV): sequencing the most valuable type-strain genomes for metagenomic binning, comparative biology and taxonomic classification.</title>
        <authorList>
            <person name="Goeker M."/>
        </authorList>
    </citation>
    <scope>NUCLEOTIDE SEQUENCE [LARGE SCALE GENOMIC DNA]</scope>
    <source>
        <strain evidence="1 2">DSM 7050</strain>
    </source>
</reference>
<dbReference type="RefSeq" id="WP_183264179.1">
    <property type="nucleotide sequence ID" value="NZ_BAAAVZ010000006.1"/>
</dbReference>
<dbReference type="Proteomes" id="UP000539538">
    <property type="component" value="Unassembled WGS sequence"/>
</dbReference>
<dbReference type="Gene3D" id="3.90.280.10">
    <property type="entry name" value="PEBP-like"/>
    <property type="match status" value="1"/>
</dbReference>
<dbReference type="Pfam" id="PF01161">
    <property type="entry name" value="PBP"/>
    <property type="match status" value="1"/>
</dbReference>
<sequence length="104" mass="10977">MGVSFDWGPTKKCLDPKSPPIALSNVPQGTVNLEIKMIDQNASFSHGGGKVAFKGQSQLPYDAFKYKGPCPPAGTHHYKITVKALDASGKALASGSATQPFSKK</sequence>
<comment type="caution">
    <text evidence="1">The sequence shown here is derived from an EMBL/GenBank/DDBJ whole genome shotgun (WGS) entry which is preliminary data.</text>
</comment>
<protein>
    <recommendedName>
        <fullName evidence="3">Phospholipid-binding protein</fullName>
    </recommendedName>
</protein>
<dbReference type="InterPro" id="IPR008914">
    <property type="entry name" value="PEBP"/>
</dbReference>
<keyword evidence="2" id="KW-1185">Reference proteome</keyword>